<dbReference type="SMART" id="SM00257">
    <property type="entry name" value="LysM"/>
    <property type="match status" value="1"/>
</dbReference>
<feature type="region of interest" description="Disordered" evidence="1">
    <location>
        <begin position="181"/>
        <end position="200"/>
    </location>
</feature>
<evidence type="ECO:0000256" key="1">
    <source>
        <dbReference type="SAM" id="MobiDB-lite"/>
    </source>
</evidence>
<dbReference type="SUPFAM" id="SSF54106">
    <property type="entry name" value="LysM domain"/>
    <property type="match status" value="1"/>
</dbReference>
<name>A0A2K8U3V8_9GAMM</name>
<dbReference type="CDD" id="cd00118">
    <property type="entry name" value="LysM"/>
    <property type="match status" value="1"/>
</dbReference>
<reference evidence="3 4" key="1">
    <citation type="submission" date="2017-03" db="EMBL/GenBank/DDBJ databases">
        <title>Complete genome sequence of Candidatus 'Thiodictyon syntrophicum' sp. nov. strain Cad16T, a photolithoautotroph purple sulfur bacterium isolated from an alpine meromictic lake.</title>
        <authorList>
            <person name="Luedin S.M."/>
            <person name="Pothier J.F."/>
            <person name="Danza F."/>
            <person name="Storelli N."/>
            <person name="Wittwer M."/>
            <person name="Tonolla M."/>
        </authorList>
    </citation>
    <scope>NUCLEOTIDE SEQUENCE [LARGE SCALE GENOMIC DNA]</scope>
    <source>
        <strain evidence="3 4">Cad16T</strain>
    </source>
</reference>
<dbReference type="EMBL" id="CP020370">
    <property type="protein sequence ID" value="AUB80237.1"/>
    <property type="molecule type" value="Genomic_DNA"/>
</dbReference>
<sequence>MADTGHHPPARRLTQGGGRGLPRRWGTLTLGLVLLALAPGTPPVPVDAWADEAPVGGTAAPAGTAPPAPERVQAQVEPPVDPATQVDILTQRMRGIEGKLKESAAARKSADQARMEAERRLAEGTQEAARLSAELVRLREAKADLETQLRRAQEQNADTAAQLAATAHQVRDLTTAAAAQTERGADLERQLEQHRQEQRRDEADFLGRLRAAEEAQAGLSAQLLEREGNLTRLNAELGAVKTQRDALDERLKTLSALVPTPAGGALTLEAAQARSATAAAALRNALTRAEAGGDAQLKRAVREAQQALHRAQFTAAQVAEAHSVYQVRPADTLVLIANRIYGDGARWRAIREANRHVLADPDRLTPGLTLVIP</sequence>
<dbReference type="AlphaFoldDB" id="A0A2K8U3V8"/>
<accession>A0A2K8U3V8</accession>
<dbReference type="Proteomes" id="UP000232638">
    <property type="component" value="Chromosome"/>
</dbReference>
<dbReference type="InterPro" id="IPR036779">
    <property type="entry name" value="LysM_dom_sf"/>
</dbReference>
<proteinExistence type="predicted"/>
<evidence type="ECO:0000259" key="2">
    <source>
        <dbReference type="PROSITE" id="PS51782"/>
    </source>
</evidence>
<protein>
    <recommendedName>
        <fullName evidence="2">LysM domain-containing protein</fullName>
    </recommendedName>
</protein>
<dbReference type="InterPro" id="IPR018392">
    <property type="entry name" value="LysM"/>
</dbReference>
<dbReference type="PROSITE" id="PS51782">
    <property type="entry name" value="LYSM"/>
    <property type="match status" value="1"/>
</dbReference>
<evidence type="ECO:0000313" key="3">
    <source>
        <dbReference type="EMBL" id="AUB80237.1"/>
    </source>
</evidence>
<feature type="domain" description="LysM" evidence="2">
    <location>
        <begin position="323"/>
        <end position="372"/>
    </location>
</feature>
<dbReference type="Gene3D" id="3.10.350.10">
    <property type="entry name" value="LysM domain"/>
    <property type="match status" value="1"/>
</dbReference>
<gene>
    <name evidence="3" type="ORF">THSYN_04180</name>
</gene>
<dbReference type="Pfam" id="PF01476">
    <property type="entry name" value="LysM"/>
    <property type="match status" value="1"/>
</dbReference>
<feature type="compositionally biased region" description="Basic and acidic residues" evidence="1">
    <location>
        <begin position="183"/>
        <end position="200"/>
    </location>
</feature>
<keyword evidence="4" id="KW-1185">Reference proteome</keyword>
<organism evidence="3 4">
    <name type="scientific">Candidatus Thiodictyon syntrophicum</name>
    <dbReference type="NCBI Taxonomy" id="1166950"/>
    <lineage>
        <taxon>Bacteria</taxon>
        <taxon>Pseudomonadati</taxon>
        <taxon>Pseudomonadota</taxon>
        <taxon>Gammaproteobacteria</taxon>
        <taxon>Chromatiales</taxon>
        <taxon>Chromatiaceae</taxon>
        <taxon>Thiodictyon</taxon>
    </lineage>
</organism>
<dbReference type="OrthoDB" id="370541at2"/>
<feature type="region of interest" description="Disordered" evidence="1">
    <location>
        <begin position="1"/>
        <end position="22"/>
    </location>
</feature>
<evidence type="ECO:0000313" key="4">
    <source>
        <dbReference type="Proteomes" id="UP000232638"/>
    </source>
</evidence>
<dbReference type="KEGG" id="tsy:THSYN_04180"/>
<dbReference type="RefSeq" id="WP_157817446.1">
    <property type="nucleotide sequence ID" value="NZ_CP020370.1"/>
</dbReference>